<dbReference type="EMBL" id="CAOQHR010000005">
    <property type="protein sequence ID" value="CAI6335248.1"/>
    <property type="molecule type" value="Genomic_DNA"/>
</dbReference>
<dbReference type="OrthoDB" id="2011769at2759"/>
<dbReference type="SUPFAM" id="SSF52540">
    <property type="entry name" value="P-loop containing nucleoside triphosphate hydrolases"/>
    <property type="match status" value="1"/>
</dbReference>
<dbReference type="AlphaFoldDB" id="A0A9W4UJ61"/>
<protein>
    <submittedName>
        <fullName evidence="1">Uncharacterized protein</fullName>
    </submittedName>
</protein>
<keyword evidence="2" id="KW-1185">Reference proteome</keyword>
<dbReference type="Gene3D" id="3.40.50.300">
    <property type="entry name" value="P-loop containing nucleotide triphosphate hydrolases"/>
    <property type="match status" value="1"/>
</dbReference>
<organism evidence="1 2">
    <name type="scientific">Periconia digitata</name>
    <dbReference type="NCBI Taxonomy" id="1303443"/>
    <lineage>
        <taxon>Eukaryota</taxon>
        <taxon>Fungi</taxon>
        <taxon>Dikarya</taxon>
        <taxon>Ascomycota</taxon>
        <taxon>Pezizomycotina</taxon>
        <taxon>Dothideomycetes</taxon>
        <taxon>Pleosporomycetidae</taxon>
        <taxon>Pleosporales</taxon>
        <taxon>Massarineae</taxon>
        <taxon>Periconiaceae</taxon>
        <taxon>Periconia</taxon>
    </lineage>
</organism>
<dbReference type="PANTHER" id="PTHR45732">
    <property type="entry name" value="ADP-RIBOSYLATION FACTOR-LIKE PROTEIN 8"/>
    <property type="match status" value="1"/>
</dbReference>
<sequence length="59" mass="6758">MAGIFRRIYDWLLRLFWATEMDITMIGLQNAGKTSLLRVLAGGEFTVEYVHLHNFAAQA</sequence>
<dbReference type="InterPro" id="IPR027417">
    <property type="entry name" value="P-loop_NTPase"/>
</dbReference>
<proteinExistence type="predicted"/>
<evidence type="ECO:0000313" key="2">
    <source>
        <dbReference type="Proteomes" id="UP001152607"/>
    </source>
</evidence>
<evidence type="ECO:0000313" key="1">
    <source>
        <dbReference type="EMBL" id="CAI6335248.1"/>
    </source>
</evidence>
<comment type="caution">
    <text evidence="1">The sequence shown here is derived from an EMBL/GenBank/DDBJ whole genome shotgun (WGS) entry which is preliminary data.</text>
</comment>
<dbReference type="Proteomes" id="UP001152607">
    <property type="component" value="Unassembled WGS sequence"/>
</dbReference>
<dbReference type="PANTHER" id="PTHR45732:SF7">
    <property type="entry name" value="ADP-RIBOSYLATION FACTOR-LIKE PROTEIN 8"/>
    <property type="match status" value="1"/>
</dbReference>
<dbReference type="GO" id="GO:0098852">
    <property type="term" value="C:lytic vacuole membrane"/>
    <property type="evidence" value="ECO:0007669"/>
    <property type="project" value="TreeGrafter"/>
</dbReference>
<reference evidence="1" key="1">
    <citation type="submission" date="2023-01" db="EMBL/GenBank/DDBJ databases">
        <authorList>
            <person name="Van Ghelder C."/>
            <person name="Rancurel C."/>
        </authorList>
    </citation>
    <scope>NUCLEOTIDE SEQUENCE</scope>
    <source>
        <strain evidence="1">CNCM I-4278</strain>
    </source>
</reference>
<accession>A0A9W4UJ61</accession>
<name>A0A9W4UJ61_9PLEO</name>
<gene>
    <name evidence="1" type="ORF">PDIGIT_LOCUS8327</name>
</gene>